<feature type="signal peptide" evidence="1">
    <location>
        <begin position="1"/>
        <end position="19"/>
    </location>
</feature>
<accession>A0ABQ8ES75</accession>
<dbReference type="EMBL" id="JAFCIX010000580">
    <property type="protein sequence ID" value="KAH6585507.1"/>
    <property type="molecule type" value="Genomic_DNA"/>
</dbReference>
<keyword evidence="1" id="KW-0732">Signal</keyword>
<reference evidence="2 3" key="1">
    <citation type="submission" date="2021-02" db="EMBL/GenBank/DDBJ databases">
        <title>Variation within the Batrachochytrium salamandrivorans European outbreak.</title>
        <authorList>
            <person name="Kelly M."/>
            <person name="Pasmans F."/>
            <person name="Shea T.P."/>
            <person name="Munoz J.F."/>
            <person name="Carranza S."/>
            <person name="Cuomo C.A."/>
            <person name="Martel A."/>
        </authorList>
    </citation>
    <scope>NUCLEOTIDE SEQUENCE [LARGE SCALE GENOMIC DNA]</scope>
    <source>
        <strain evidence="2 3">AMFP18/2</strain>
    </source>
</reference>
<sequence>MFIIAATALVVASASLVSAQIVGSPCGTDLPICLSVLTCSIFPNGVSMCAMPPVGPGELCLNVAPGPVCVVGNSCINNICVLSPLPPLPASSTIATSTSPVLPTSSALSTTTSAIPTTTLSVAPTTSVSTTTTSVSVATAFSPRPSSAATTSLVVPAPPPPGAGASTTVAAGDSVKSSALHLTNSLSGLVAIALLVSIAL</sequence>
<comment type="caution">
    <text evidence="2">The sequence shown here is derived from an EMBL/GenBank/DDBJ whole genome shotgun (WGS) entry which is preliminary data.</text>
</comment>
<evidence type="ECO:0008006" key="4">
    <source>
        <dbReference type="Google" id="ProtNLM"/>
    </source>
</evidence>
<dbReference type="Proteomes" id="UP001648503">
    <property type="component" value="Unassembled WGS sequence"/>
</dbReference>
<feature type="chain" id="PRO_5047441717" description="Extracellular membrane protein CFEM domain-containing protein" evidence="1">
    <location>
        <begin position="20"/>
        <end position="200"/>
    </location>
</feature>
<name>A0ABQ8ES75_9FUNG</name>
<evidence type="ECO:0000313" key="3">
    <source>
        <dbReference type="Proteomes" id="UP001648503"/>
    </source>
</evidence>
<gene>
    <name evidence="2" type="ORF">BASA50_001116</name>
</gene>
<proteinExistence type="predicted"/>
<organism evidence="2 3">
    <name type="scientific">Batrachochytrium salamandrivorans</name>
    <dbReference type="NCBI Taxonomy" id="1357716"/>
    <lineage>
        <taxon>Eukaryota</taxon>
        <taxon>Fungi</taxon>
        <taxon>Fungi incertae sedis</taxon>
        <taxon>Chytridiomycota</taxon>
        <taxon>Chytridiomycota incertae sedis</taxon>
        <taxon>Chytridiomycetes</taxon>
        <taxon>Rhizophydiales</taxon>
        <taxon>Rhizophydiales incertae sedis</taxon>
        <taxon>Batrachochytrium</taxon>
    </lineage>
</organism>
<evidence type="ECO:0000256" key="1">
    <source>
        <dbReference type="SAM" id="SignalP"/>
    </source>
</evidence>
<keyword evidence="3" id="KW-1185">Reference proteome</keyword>
<evidence type="ECO:0000313" key="2">
    <source>
        <dbReference type="EMBL" id="KAH6585507.1"/>
    </source>
</evidence>
<protein>
    <recommendedName>
        <fullName evidence="4">Extracellular membrane protein CFEM domain-containing protein</fullName>
    </recommendedName>
</protein>